<dbReference type="SUPFAM" id="SSF48498">
    <property type="entry name" value="Tetracyclin repressor-like, C-terminal domain"/>
    <property type="match status" value="1"/>
</dbReference>
<keyword evidence="1" id="KW-0805">Transcription regulation</keyword>
<accession>A0A7S8E915</accession>
<dbReference type="Gene3D" id="1.10.357.10">
    <property type="entry name" value="Tetracycline Repressor, domain 2"/>
    <property type="match status" value="1"/>
</dbReference>
<protein>
    <submittedName>
        <fullName evidence="6">TetR/AcrR family transcriptional regulator</fullName>
    </submittedName>
</protein>
<dbReference type="EMBL" id="CP062983">
    <property type="protein sequence ID" value="QPC82562.1"/>
    <property type="molecule type" value="Genomic_DNA"/>
</dbReference>
<sequence>MSKGEYTRLRIIELAAPIFNRQGYFGTSMSDIMRATGLEKGGIYNHFANKEELALAAFDYNMERRRELMQATFHRVHHAAERLIELADIFKEIISDSMIPGGCAIVNTIMEADDTNPVLKEKAIVAMADLRAMVGRILVRGIERQELRQDVDIEQATTKILMLLQGGIVISRLNGDDAEMDQVRVFISEFVDRDLRLA</sequence>
<dbReference type="PROSITE" id="PS50977">
    <property type="entry name" value="HTH_TETR_2"/>
    <property type="match status" value="1"/>
</dbReference>
<feature type="DNA-binding region" description="H-T-H motif" evidence="4">
    <location>
        <begin position="28"/>
        <end position="47"/>
    </location>
</feature>
<keyword evidence="3" id="KW-0804">Transcription</keyword>
<dbReference type="Pfam" id="PF16925">
    <property type="entry name" value="TetR_C_13"/>
    <property type="match status" value="1"/>
</dbReference>
<evidence type="ECO:0000256" key="2">
    <source>
        <dbReference type="ARBA" id="ARBA00023125"/>
    </source>
</evidence>
<dbReference type="PANTHER" id="PTHR47506">
    <property type="entry name" value="TRANSCRIPTIONAL REGULATORY PROTEIN"/>
    <property type="match status" value="1"/>
</dbReference>
<dbReference type="InterPro" id="IPR036271">
    <property type="entry name" value="Tet_transcr_reg_TetR-rel_C_sf"/>
</dbReference>
<evidence type="ECO:0000256" key="1">
    <source>
        <dbReference type="ARBA" id="ARBA00023015"/>
    </source>
</evidence>
<dbReference type="RefSeq" id="WP_195170631.1">
    <property type="nucleotide sequence ID" value="NZ_CP062983.1"/>
</dbReference>
<dbReference type="KEGG" id="pmet:G4Y79_23215"/>
<evidence type="ECO:0000256" key="4">
    <source>
        <dbReference type="PROSITE-ProRule" id="PRU00335"/>
    </source>
</evidence>
<evidence type="ECO:0000259" key="5">
    <source>
        <dbReference type="PROSITE" id="PS50977"/>
    </source>
</evidence>
<dbReference type="Proteomes" id="UP000594468">
    <property type="component" value="Chromosome"/>
</dbReference>
<dbReference type="SUPFAM" id="SSF46689">
    <property type="entry name" value="Homeodomain-like"/>
    <property type="match status" value="1"/>
</dbReference>
<dbReference type="InterPro" id="IPR023772">
    <property type="entry name" value="DNA-bd_HTH_TetR-type_CS"/>
</dbReference>
<name>A0A7S8E915_9CHLR</name>
<dbReference type="PANTHER" id="PTHR47506:SF3">
    <property type="entry name" value="HTH-TYPE TRANSCRIPTIONAL REGULATOR LMRA"/>
    <property type="match status" value="1"/>
</dbReference>
<dbReference type="InterPro" id="IPR011075">
    <property type="entry name" value="TetR_C"/>
</dbReference>
<dbReference type="PROSITE" id="PS01081">
    <property type="entry name" value="HTH_TETR_1"/>
    <property type="match status" value="1"/>
</dbReference>
<reference evidence="6 7" key="1">
    <citation type="submission" date="2020-02" db="EMBL/GenBank/DDBJ databases">
        <authorList>
            <person name="Zheng R.K."/>
            <person name="Sun C.M."/>
        </authorList>
    </citation>
    <scope>NUCLEOTIDE SEQUENCE [LARGE SCALE GENOMIC DNA]</scope>
    <source>
        <strain evidence="7">rifampicinis</strain>
    </source>
</reference>
<evidence type="ECO:0000256" key="3">
    <source>
        <dbReference type="ARBA" id="ARBA00023163"/>
    </source>
</evidence>
<dbReference type="InterPro" id="IPR001647">
    <property type="entry name" value="HTH_TetR"/>
</dbReference>
<dbReference type="InterPro" id="IPR009057">
    <property type="entry name" value="Homeodomain-like_sf"/>
</dbReference>
<feature type="domain" description="HTH tetR-type" evidence="5">
    <location>
        <begin position="5"/>
        <end position="65"/>
    </location>
</feature>
<gene>
    <name evidence="6" type="ORF">G4Y79_23215</name>
</gene>
<dbReference type="GO" id="GO:0003677">
    <property type="term" value="F:DNA binding"/>
    <property type="evidence" value="ECO:0007669"/>
    <property type="project" value="UniProtKB-UniRule"/>
</dbReference>
<keyword evidence="2 4" id="KW-0238">DNA-binding</keyword>
<dbReference type="PRINTS" id="PR00455">
    <property type="entry name" value="HTHTETR"/>
</dbReference>
<dbReference type="AlphaFoldDB" id="A0A7S8E915"/>
<evidence type="ECO:0000313" key="6">
    <source>
        <dbReference type="EMBL" id="QPC82562.1"/>
    </source>
</evidence>
<evidence type="ECO:0000313" key="7">
    <source>
        <dbReference type="Proteomes" id="UP000594468"/>
    </source>
</evidence>
<proteinExistence type="predicted"/>
<dbReference type="Pfam" id="PF00440">
    <property type="entry name" value="TetR_N"/>
    <property type="match status" value="1"/>
</dbReference>
<keyword evidence="7" id="KW-1185">Reference proteome</keyword>
<organism evidence="6 7">
    <name type="scientific">Phototrophicus methaneseepsis</name>
    <dbReference type="NCBI Taxonomy" id="2710758"/>
    <lineage>
        <taxon>Bacteria</taxon>
        <taxon>Bacillati</taxon>
        <taxon>Chloroflexota</taxon>
        <taxon>Candidatus Thermofontia</taxon>
        <taxon>Phototrophicales</taxon>
        <taxon>Phototrophicaceae</taxon>
        <taxon>Phototrophicus</taxon>
    </lineage>
</organism>